<comment type="similarity">
    <text evidence="8">Belongs to the CN hydrolase family. Apolipoprotein N-acyltransferase subfamily.</text>
</comment>
<evidence type="ECO:0000256" key="5">
    <source>
        <dbReference type="ARBA" id="ARBA00022989"/>
    </source>
</evidence>
<feature type="transmembrane region" description="Helical" evidence="8">
    <location>
        <begin position="77"/>
        <end position="99"/>
    </location>
</feature>
<evidence type="ECO:0000256" key="7">
    <source>
        <dbReference type="ARBA" id="ARBA00023315"/>
    </source>
</evidence>
<dbReference type="OrthoDB" id="9804277at2"/>
<feature type="transmembrane region" description="Helical" evidence="8">
    <location>
        <begin position="111"/>
        <end position="136"/>
    </location>
</feature>
<evidence type="ECO:0000256" key="8">
    <source>
        <dbReference type="HAMAP-Rule" id="MF_01148"/>
    </source>
</evidence>
<dbReference type="PANTHER" id="PTHR38686">
    <property type="entry name" value="APOLIPOPROTEIN N-ACYLTRANSFERASE"/>
    <property type="match status" value="1"/>
</dbReference>
<evidence type="ECO:0000256" key="3">
    <source>
        <dbReference type="ARBA" id="ARBA00022679"/>
    </source>
</evidence>
<evidence type="ECO:0000313" key="11">
    <source>
        <dbReference type="Proteomes" id="UP000818266"/>
    </source>
</evidence>
<keyword evidence="3 8" id="KW-0808">Transferase</keyword>
<accession>A0A9E5JNL0</accession>
<keyword evidence="7 8" id="KW-0012">Acyltransferase</keyword>
<comment type="catalytic activity">
    <reaction evidence="8">
        <text>N-terminal S-1,2-diacyl-sn-glyceryl-L-cysteinyl-[lipoprotein] + a glycerophospholipid = N-acyl-S-1,2-diacyl-sn-glyceryl-L-cysteinyl-[lipoprotein] + a 2-acyl-sn-glycero-3-phospholipid + H(+)</text>
        <dbReference type="Rhea" id="RHEA:48228"/>
        <dbReference type="Rhea" id="RHEA-COMP:14681"/>
        <dbReference type="Rhea" id="RHEA-COMP:14684"/>
        <dbReference type="ChEBI" id="CHEBI:15378"/>
        <dbReference type="ChEBI" id="CHEBI:136912"/>
        <dbReference type="ChEBI" id="CHEBI:140656"/>
        <dbReference type="ChEBI" id="CHEBI:140657"/>
        <dbReference type="ChEBI" id="CHEBI:140660"/>
        <dbReference type="EC" id="2.3.1.269"/>
    </reaction>
</comment>
<comment type="pathway">
    <text evidence="8">Protein modification; lipoprotein biosynthesis (N-acyl transfer).</text>
</comment>
<dbReference type="GO" id="GO:0016410">
    <property type="term" value="F:N-acyltransferase activity"/>
    <property type="evidence" value="ECO:0007669"/>
    <property type="project" value="UniProtKB-UniRule"/>
</dbReference>
<keyword evidence="2 8" id="KW-1003">Cell membrane</keyword>
<evidence type="ECO:0000256" key="6">
    <source>
        <dbReference type="ARBA" id="ARBA00023136"/>
    </source>
</evidence>
<keyword evidence="5 8" id="KW-1133">Transmembrane helix</keyword>
<name>A0A9E5JNL0_9MICO</name>
<dbReference type="InterPro" id="IPR036526">
    <property type="entry name" value="C-N_Hydrolase_sf"/>
</dbReference>
<evidence type="ECO:0000313" key="10">
    <source>
        <dbReference type="EMBL" id="NHF62805.1"/>
    </source>
</evidence>
<dbReference type="AlphaFoldDB" id="A0A9E5JNL0"/>
<dbReference type="EC" id="2.3.1.269" evidence="8"/>
<feature type="transmembrane region" description="Helical" evidence="8">
    <location>
        <begin position="189"/>
        <end position="207"/>
    </location>
</feature>
<dbReference type="Pfam" id="PF00795">
    <property type="entry name" value="CN_hydrolase"/>
    <property type="match status" value="1"/>
</dbReference>
<gene>
    <name evidence="8 10" type="primary">lnt</name>
    <name evidence="10" type="ORF">FK219_006085</name>
</gene>
<organism evidence="10 11">
    <name type="scientific">Microcella pacifica</name>
    <dbReference type="NCBI Taxonomy" id="2591847"/>
    <lineage>
        <taxon>Bacteria</taxon>
        <taxon>Bacillati</taxon>
        <taxon>Actinomycetota</taxon>
        <taxon>Actinomycetes</taxon>
        <taxon>Micrococcales</taxon>
        <taxon>Microbacteriaceae</taxon>
        <taxon>Microcella</taxon>
    </lineage>
</organism>
<dbReference type="GO" id="GO:0005886">
    <property type="term" value="C:plasma membrane"/>
    <property type="evidence" value="ECO:0007669"/>
    <property type="project" value="UniProtKB-SubCell"/>
</dbReference>
<dbReference type="Gene3D" id="3.60.110.10">
    <property type="entry name" value="Carbon-nitrogen hydrolase"/>
    <property type="match status" value="1"/>
</dbReference>
<evidence type="ECO:0000259" key="9">
    <source>
        <dbReference type="PROSITE" id="PS50263"/>
    </source>
</evidence>
<dbReference type="HAMAP" id="MF_01148">
    <property type="entry name" value="Lnt"/>
    <property type="match status" value="1"/>
</dbReference>
<sequence length="516" mass="54226">MPWWAALLVSAVAGFALDLATPAVGWWPLTFVSVTLALMTLIGRSAGGAMLVGTVYGVAFYATHLEWVGVYLGPVPWVALAGLEAVLFGLGAIPIALAYQWSARYRARGTVQLVAVPALIGGLWTAREVVMGAWPYTGFPWARLGMTQVDGPFPEVASWTGVTGLSFLIAVGCAALLQWGRAGGIHHPASALPAAVIGMGLLLVPAFPTSDAGSFRVGWVQGNGPTGYFDDRSPGDVLTAQTAATVPVLGQPMDLLVWPEGSVDSDPLQDRRTAAALDELTARAGAPVLVNAATTRGGNVFNTSILWTQGDVDRQLHDKVNPVPFGEYVPDRWFYELLAPDLIGLIQREYTPGTNPPAVTVNGIGVGLAICFDVIYDAVIWDGARQGAQVYVFQTNNADFRGTDENLQQLAFARMRAIETGRSVVNVSTVGTSQVIAPDGTTIASAGVDIAAAGVTTVPLRTGLTPASILGPAITTGITLLAIGGLMVFGILHRIPRPNASSSRRQIARPEGLLKV</sequence>
<keyword evidence="6 8" id="KW-0472">Membrane</keyword>
<dbReference type="CDD" id="cd07571">
    <property type="entry name" value="ALP_N-acyl_transferase"/>
    <property type="match status" value="1"/>
</dbReference>
<feature type="domain" description="CN hydrolase" evidence="9">
    <location>
        <begin position="215"/>
        <end position="460"/>
    </location>
</feature>
<dbReference type="NCBIfam" id="TIGR00546">
    <property type="entry name" value="lnt"/>
    <property type="match status" value="1"/>
</dbReference>
<comment type="caution">
    <text evidence="10">The sequence shown here is derived from an EMBL/GenBank/DDBJ whole genome shotgun (WGS) entry which is preliminary data.</text>
</comment>
<dbReference type="PANTHER" id="PTHR38686:SF1">
    <property type="entry name" value="APOLIPOPROTEIN N-ACYLTRANSFERASE"/>
    <property type="match status" value="1"/>
</dbReference>
<proteinExistence type="inferred from homology"/>
<protein>
    <recommendedName>
        <fullName evidence="8">Apolipoprotein N-acyltransferase</fullName>
        <shortName evidence="8">ALP N-acyltransferase</shortName>
        <ecNumber evidence="8">2.3.1.269</ecNumber>
    </recommendedName>
</protein>
<dbReference type="Proteomes" id="UP000818266">
    <property type="component" value="Unassembled WGS sequence"/>
</dbReference>
<dbReference type="InterPro" id="IPR045378">
    <property type="entry name" value="LNT_N"/>
</dbReference>
<dbReference type="GO" id="GO:0042158">
    <property type="term" value="P:lipoprotein biosynthetic process"/>
    <property type="evidence" value="ECO:0007669"/>
    <property type="project" value="UniProtKB-UniRule"/>
</dbReference>
<dbReference type="PROSITE" id="PS50263">
    <property type="entry name" value="CN_HYDROLASE"/>
    <property type="match status" value="1"/>
</dbReference>
<dbReference type="EMBL" id="VIKT02000008">
    <property type="protein sequence ID" value="NHF62805.1"/>
    <property type="molecule type" value="Genomic_DNA"/>
</dbReference>
<evidence type="ECO:0000256" key="2">
    <source>
        <dbReference type="ARBA" id="ARBA00022475"/>
    </source>
</evidence>
<evidence type="ECO:0000256" key="1">
    <source>
        <dbReference type="ARBA" id="ARBA00004651"/>
    </source>
</evidence>
<feature type="transmembrane region" description="Helical" evidence="8">
    <location>
        <begin position="50"/>
        <end position="71"/>
    </location>
</feature>
<feature type="transmembrane region" description="Helical" evidence="8">
    <location>
        <begin position="156"/>
        <end position="177"/>
    </location>
</feature>
<keyword evidence="11" id="KW-1185">Reference proteome</keyword>
<dbReference type="Pfam" id="PF20154">
    <property type="entry name" value="LNT_N"/>
    <property type="match status" value="1"/>
</dbReference>
<keyword evidence="4 8" id="KW-0812">Transmembrane</keyword>
<comment type="function">
    <text evidence="8">Catalyzes the phospholipid dependent N-acylation of the N-terminal cysteine of apolipoprotein, the last step in lipoprotein maturation.</text>
</comment>
<dbReference type="InterPro" id="IPR004563">
    <property type="entry name" value="Apolipo_AcylTrfase"/>
</dbReference>
<feature type="transmembrane region" description="Helical" evidence="8">
    <location>
        <begin position="469"/>
        <end position="492"/>
    </location>
</feature>
<evidence type="ECO:0000256" key="4">
    <source>
        <dbReference type="ARBA" id="ARBA00022692"/>
    </source>
</evidence>
<reference evidence="10 11" key="2">
    <citation type="submission" date="2020-03" db="EMBL/GenBank/DDBJ databases">
        <title>Chryseoglobus sp. isolated from a deep-sea seamount.</title>
        <authorList>
            <person name="Zhang D.-C."/>
        </authorList>
    </citation>
    <scope>NUCLEOTIDE SEQUENCE [LARGE SCALE GENOMIC DNA]</scope>
    <source>
        <strain evidence="10 11">KN1116</strain>
    </source>
</reference>
<comment type="subcellular location">
    <subcellularLocation>
        <location evidence="1 8">Cell membrane</location>
        <topology evidence="1 8">Multi-pass membrane protein</topology>
    </subcellularLocation>
</comment>
<dbReference type="InterPro" id="IPR003010">
    <property type="entry name" value="C-N_Hydrolase"/>
</dbReference>
<dbReference type="SUPFAM" id="SSF56317">
    <property type="entry name" value="Carbon-nitrogen hydrolase"/>
    <property type="match status" value="1"/>
</dbReference>
<reference evidence="10 11" key="1">
    <citation type="submission" date="2019-06" db="EMBL/GenBank/DDBJ databases">
        <authorList>
            <person name="De-Chao Zhang Q."/>
        </authorList>
    </citation>
    <scope>NUCLEOTIDE SEQUENCE [LARGE SCALE GENOMIC DNA]</scope>
    <source>
        <strain evidence="10 11">KN1116</strain>
    </source>
</reference>